<evidence type="ECO:0008006" key="3">
    <source>
        <dbReference type="Google" id="ProtNLM"/>
    </source>
</evidence>
<dbReference type="InterPro" id="IPR006175">
    <property type="entry name" value="YjgF/YER057c/UK114"/>
</dbReference>
<name>A0A5A5TL04_9CHLR</name>
<organism evidence="1 2">
    <name type="scientific">Dictyobacter arantiisoli</name>
    <dbReference type="NCBI Taxonomy" id="2014874"/>
    <lineage>
        <taxon>Bacteria</taxon>
        <taxon>Bacillati</taxon>
        <taxon>Chloroflexota</taxon>
        <taxon>Ktedonobacteria</taxon>
        <taxon>Ktedonobacterales</taxon>
        <taxon>Dictyobacteraceae</taxon>
        <taxon>Dictyobacter</taxon>
    </lineage>
</organism>
<protein>
    <recommendedName>
        <fullName evidence="3">Enamine deaminase RidA</fullName>
    </recommendedName>
</protein>
<gene>
    <name evidence="1" type="ORF">KDI_55560</name>
</gene>
<evidence type="ECO:0000313" key="2">
    <source>
        <dbReference type="Proteomes" id="UP000322530"/>
    </source>
</evidence>
<dbReference type="EMBL" id="BIXY01000198">
    <property type="protein sequence ID" value="GCF11992.1"/>
    <property type="molecule type" value="Genomic_DNA"/>
</dbReference>
<sequence length="138" mass="15076">MDRQHISSGSTWEPIVGYSRALRAGHLVFVSGTTAAGPDGTALYPGDPYAQAKEIWQRIKVALEEAGATLNDVVQTRQYVVNISQWEAIGRAHAEVFGNIRPTTSMVEVSRLIDPSLLVEIETIAVIPTREEKSTDKA</sequence>
<dbReference type="RefSeq" id="WP_149404783.1">
    <property type="nucleotide sequence ID" value="NZ_BIXY01000198.1"/>
</dbReference>
<proteinExistence type="predicted"/>
<comment type="caution">
    <text evidence="1">The sequence shown here is derived from an EMBL/GenBank/DDBJ whole genome shotgun (WGS) entry which is preliminary data.</text>
</comment>
<evidence type="ECO:0000313" key="1">
    <source>
        <dbReference type="EMBL" id="GCF11992.1"/>
    </source>
</evidence>
<dbReference type="OrthoDB" id="9799840at2"/>
<dbReference type="PANTHER" id="PTHR43857:SF1">
    <property type="entry name" value="YJGH FAMILY PROTEIN"/>
    <property type="match status" value="1"/>
</dbReference>
<dbReference type="PANTHER" id="PTHR43857">
    <property type="entry name" value="BLR7761 PROTEIN"/>
    <property type="match status" value="1"/>
</dbReference>
<reference evidence="1 2" key="1">
    <citation type="submission" date="2019-01" db="EMBL/GenBank/DDBJ databases">
        <title>Draft genome sequence of Dictyobacter sp. Uno17.</title>
        <authorList>
            <person name="Wang C.M."/>
            <person name="Zheng Y."/>
            <person name="Sakai Y."/>
            <person name="Abe K."/>
            <person name="Yokota A."/>
            <person name="Yabe S."/>
        </authorList>
    </citation>
    <scope>NUCLEOTIDE SEQUENCE [LARGE SCALE GENOMIC DNA]</scope>
    <source>
        <strain evidence="1 2">Uno17</strain>
    </source>
</reference>
<dbReference type="CDD" id="cd06154">
    <property type="entry name" value="YjgF_YER057c_UK114_like_6"/>
    <property type="match status" value="1"/>
</dbReference>
<accession>A0A5A5TL04</accession>
<dbReference type="AlphaFoldDB" id="A0A5A5TL04"/>
<dbReference type="Pfam" id="PF01042">
    <property type="entry name" value="Ribonuc_L-PSP"/>
    <property type="match status" value="1"/>
</dbReference>
<keyword evidence="2" id="KW-1185">Reference proteome</keyword>
<dbReference type="Gene3D" id="3.30.1330.40">
    <property type="entry name" value="RutC-like"/>
    <property type="match status" value="1"/>
</dbReference>
<dbReference type="SUPFAM" id="SSF55298">
    <property type="entry name" value="YjgF-like"/>
    <property type="match status" value="1"/>
</dbReference>
<dbReference type="InterPro" id="IPR035959">
    <property type="entry name" value="RutC-like_sf"/>
</dbReference>
<dbReference type="Proteomes" id="UP000322530">
    <property type="component" value="Unassembled WGS sequence"/>
</dbReference>